<organism evidence="1 2">
    <name type="scientific">Mucuna pruriens</name>
    <name type="common">Velvet bean</name>
    <name type="synonym">Dolichos pruriens</name>
    <dbReference type="NCBI Taxonomy" id="157652"/>
    <lineage>
        <taxon>Eukaryota</taxon>
        <taxon>Viridiplantae</taxon>
        <taxon>Streptophyta</taxon>
        <taxon>Embryophyta</taxon>
        <taxon>Tracheophyta</taxon>
        <taxon>Spermatophyta</taxon>
        <taxon>Magnoliopsida</taxon>
        <taxon>eudicotyledons</taxon>
        <taxon>Gunneridae</taxon>
        <taxon>Pentapetalae</taxon>
        <taxon>rosids</taxon>
        <taxon>fabids</taxon>
        <taxon>Fabales</taxon>
        <taxon>Fabaceae</taxon>
        <taxon>Papilionoideae</taxon>
        <taxon>50 kb inversion clade</taxon>
        <taxon>NPAAA clade</taxon>
        <taxon>indigoferoid/millettioid clade</taxon>
        <taxon>Phaseoleae</taxon>
        <taxon>Mucuna</taxon>
    </lineage>
</organism>
<reference evidence="1" key="1">
    <citation type="submission" date="2018-05" db="EMBL/GenBank/DDBJ databases">
        <title>Draft genome of Mucuna pruriens seed.</title>
        <authorList>
            <person name="Nnadi N.E."/>
            <person name="Vos R."/>
            <person name="Hasami M.H."/>
            <person name="Devisetty U.K."/>
            <person name="Aguiy J.C."/>
        </authorList>
    </citation>
    <scope>NUCLEOTIDE SEQUENCE [LARGE SCALE GENOMIC DNA]</scope>
    <source>
        <strain evidence="1">JCA_2017</strain>
    </source>
</reference>
<feature type="non-terminal residue" evidence="1">
    <location>
        <position position="1"/>
    </location>
</feature>
<comment type="caution">
    <text evidence="1">The sequence shown here is derived from an EMBL/GenBank/DDBJ whole genome shotgun (WGS) entry which is preliminary data.</text>
</comment>
<dbReference type="AlphaFoldDB" id="A0A371FEI3"/>
<proteinExistence type="predicted"/>
<evidence type="ECO:0008006" key="3">
    <source>
        <dbReference type="Google" id="ProtNLM"/>
    </source>
</evidence>
<name>A0A371FEI3_MUCPR</name>
<dbReference type="Proteomes" id="UP000257109">
    <property type="component" value="Unassembled WGS sequence"/>
</dbReference>
<evidence type="ECO:0000313" key="1">
    <source>
        <dbReference type="EMBL" id="RDX76695.1"/>
    </source>
</evidence>
<dbReference type="EMBL" id="QJKJ01009413">
    <property type="protein sequence ID" value="RDX76695.1"/>
    <property type="molecule type" value="Genomic_DNA"/>
</dbReference>
<protein>
    <recommendedName>
        <fullName evidence="3">Reverse transcriptase Ty1/copia-type domain-containing protein</fullName>
    </recommendedName>
</protein>
<dbReference type="OrthoDB" id="1821270at2759"/>
<keyword evidence="2" id="KW-1185">Reference proteome</keyword>
<sequence>MILTLLNSSRQKLLIQPVICKTIYVCVAHITAHHNMRLHLMDAKCTFLNGITNEVYVKQPPGFESNTFQIMHYMNSSKHLVLDDIIFCAIDDSLCKEFSKLM</sequence>
<accession>A0A371FEI3</accession>
<evidence type="ECO:0000313" key="2">
    <source>
        <dbReference type="Proteomes" id="UP000257109"/>
    </source>
</evidence>
<gene>
    <name evidence="1" type="ORF">CR513_43295</name>
</gene>